<protein>
    <submittedName>
        <fullName evidence="2">S-adenosyl-L-methionine-dependent methyltransferase</fullName>
    </submittedName>
</protein>
<organism evidence="2 3">
    <name type="scientific">Mollisia scopiformis</name>
    <name type="common">Conifer needle endophyte fungus</name>
    <name type="synonym">Phialocephala scopiformis</name>
    <dbReference type="NCBI Taxonomy" id="149040"/>
    <lineage>
        <taxon>Eukaryota</taxon>
        <taxon>Fungi</taxon>
        <taxon>Dikarya</taxon>
        <taxon>Ascomycota</taxon>
        <taxon>Pezizomycotina</taxon>
        <taxon>Leotiomycetes</taxon>
        <taxon>Helotiales</taxon>
        <taxon>Mollisiaceae</taxon>
        <taxon>Mollisia</taxon>
    </lineage>
</organism>
<dbReference type="CDD" id="cd02440">
    <property type="entry name" value="AdoMet_MTases"/>
    <property type="match status" value="1"/>
</dbReference>
<dbReference type="GeneID" id="28829309"/>
<dbReference type="Proteomes" id="UP000070700">
    <property type="component" value="Unassembled WGS sequence"/>
</dbReference>
<dbReference type="EMBL" id="KQ947411">
    <property type="protein sequence ID" value="KUJ19165.1"/>
    <property type="molecule type" value="Genomic_DNA"/>
</dbReference>
<dbReference type="InParanoid" id="A0A194XG41"/>
<dbReference type="Pfam" id="PF13649">
    <property type="entry name" value="Methyltransf_25"/>
    <property type="match status" value="1"/>
</dbReference>
<dbReference type="SUPFAM" id="SSF53335">
    <property type="entry name" value="S-adenosyl-L-methionine-dependent methyltransferases"/>
    <property type="match status" value="1"/>
</dbReference>
<name>A0A194XG41_MOLSC</name>
<dbReference type="KEGG" id="psco:LY89DRAFT_731581"/>
<dbReference type="InterPro" id="IPR041698">
    <property type="entry name" value="Methyltransf_25"/>
</dbReference>
<dbReference type="OrthoDB" id="2013972at2759"/>
<keyword evidence="2" id="KW-0489">Methyltransferase</keyword>
<gene>
    <name evidence="2" type="ORF">LY89DRAFT_731581</name>
</gene>
<reference evidence="2 3" key="1">
    <citation type="submission" date="2015-10" db="EMBL/GenBank/DDBJ databases">
        <title>Full genome of DAOMC 229536 Phialocephala scopiformis, a fungal endophyte of spruce producing the potent anti-insectan compound rugulosin.</title>
        <authorList>
            <consortium name="DOE Joint Genome Institute"/>
            <person name="Walker A.K."/>
            <person name="Frasz S.L."/>
            <person name="Seifert K.A."/>
            <person name="Miller J.D."/>
            <person name="Mondo S.J."/>
            <person name="Labutti K."/>
            <person name="Lipzen A."/>
            <person name="Dockter R."/>
            <person name="Kennedy M."/>
            <person name="Grigoriev I.V."/>
            <person name="Spatafora J.W."/>
        </authorList>
    </citation>
    <scope>NUCLEOTIDE SEQUENCE [LARGE SCALE GENOMIC DNA]</scope>
    <source>
        <strain evidence="2 3">CBS 120377</strain>
    </source>
</reference>
<keyword evidence="3" id="KW-1185">Reference proteome</keyword>
<proteinExistence type="predicted"/>
<dbReference type="GO" id="GO:0008168">
    <property type="term" value="F:methyltransferase activity"/>
    <property type="evidence" value="ECO:0007669"/>
    <property type="project" value="UniProtKB-KW"/>
</dbReference>
<dbReference type="GO" id="GO:0032259">
    <property type="term" value="P:methylation"/>
    <property type="evidence" value="ECO:0007669"/>
    <property type="project" value="UniProtKB-KW"/>
</dbReference>
<accession>A0A194XG41</accession>
<evidence type="ECO:0000259" key="1">
    <source>
        <dbReference type="Pfam" id="PF13649"/>
    </source>
</evidence>
<sequence>MKPNTSYSSNYERMSGNCTRLVAAQMLQNLSPPITPSSYILDNACGPGIVSEQIKLLHPDAKIMATDWSPAMIEETQNRIEKEGWSNIQTGIEDVRDLKGLEDGTFSHAFTNLGMLVPGDDDSGVRITSALFRVLKVGGVALVSSWADRVWLNAFYNTARAIRPNEEPQKLMALMPEMMKASWLAAQLEDGRFGNNIEVKPCVTYTEAGSLDELVNNMLLAKQMFFSGFSDGEMENVKGIFKEELKKLRTFEEVEGGVRIEMKAWIGIGWKKGDELEVPV</sequence>
<dbReference type="InterPro" id="IPR029063">
    <property type="entry name" value="SAM-dependent_MTases_sf"/>
</dbReference>
<dbReference type="RefSeq" id="XP_018073520.1">
    <property type="nucleotide sequence ID" value="XM_018219583.1"/>
</dbReference>
<evidence type="ECO:0000313" key="2">
    <source>
        <dbReference type="EMBL" id="KUJ19165.1"/>
    </source>
</evidence>
<feature type="domain" description="Methyltransferase" evidence="1">
    <location>
        <begin position="40"/>
        <end position="139"/>
    </location>
</feature>
<dbReference type="AlphaFoldDB" id="A0A194XG41"/>
<dbReference type="Gene3D" id="3.40.50.150">
    <property type="entry name" value="Vaccinia Virus protein VP39"/>
    <property type="match status" value="1"/>
</dbReference>
<keyword evidence="2" id="KW-0808">Transferase</keyword>
<evidence type="ECO:0000313" key="3">
    <source>
        <dbReference type="Proteomes" id="UP000070700"/>
    </source>
</evidence>